<dbReference type="Proteomes" id="UP000265703">
    <property type="component" value="Unassembled WGS sequence"/>
</dbReference>
<keyword evidence="3" id="KW-1185">Reference proteome</keyword>
<dbReference type="OrthoDB" id="21648at2759"/>
<organism evidence="2 3">
    <name type="scientific">Glomus cerebriforme</name>
    <dbReference type="NCBI Taxonomy" id="658196"/>
    <lineage>
        <taxon>Eukaryota</taxon>
        <taxon>Fungi</taxon>
        <taxon>Fungi incertae sedis</taxon>
        <taxon>Mucoromycota</taxon>
        <taxon>Glomeromycotina</taxon>
        <taxon>Glomeromycetes</taxon>
        <taxon>Glomerales</taxon>
        <taxon>Glomeraceae</taxon>
        <taxon>Glomus</taxon>
    </lineage>
</organism>
<reference evidence="2 3" key="1">
    <citation type="submission" date="2018-06" db="EMBL/GenBank/DDBJ databases">
        <title>Comparative genomics reveals the genomic features of Rhizophagus irregularis, R. cerebriforme, R. diaphanum and Gigaspora rosea, and their symbiotic lifestyle signature.</title>
        <authorList>
            <person name="Morin E."/>
            <person name="San Clemente H."/>
            <person name="Chen E.C.H."/>
            <person name="De La Providencia I."/>
            <person name="Hainaut M."/>
            <person name="Kuo A."/>
            <person name="Kohler A."/>
            <person name="Murat C."/>
            <person name="Tang N."/>
            <person name="Roy S."/>
            <person name="Loubradou J."/>
            <person name="Henrissat B."/>
            <person name="Grigoriev I.V."/>
            <person name="Corradi N."/>
            <person name="Roux C."/>
            <person name="Martin F.M."/>
        </authorList>
    </citation>
    <scope>NUCLEOTIDE SEQUENCE [LARGE SCALE GENOMIC DNA]</scope>
    <source>
        <strain evidence="2 3">DAOM 227022</strain>
    </source>
</reference>
<name>A0A397TE86_9GLOM</name>
<feature type="compositionally biased region" description="Polar residues" evidence="1">
    <location>
        <begin position="8"/>
        <end position="23"/>
    </location>
</feature>
<feature type="compositionally biased region" description="Basic and acidic residues" evidence="1">
    <location>
        <begin position="24"/>
        <end position="33"/>
    </location>
</feature>
<protein>
    <submittedName>
        <fullName evidence="2">Uncharacterized protein</fullName>
    </submittedName>
</protein>
<evidence type="ECO:0000313" key="3">
    <source>
        <dbReference type="Proteomes" id="UP000265703"/>
    </source>
</evidence>
<comment type="caution">
    <text evidence="2">The sequence shown here is derived from an EMBL/GenBank/DDBJ whole genome shotgun (WGS) entry which is preliminary data.</text>
</comment>
<dbReference type="EMBL" id="QKYT01000043">
    <property type="protein sequence ID" value="RIA96543.1"/>
    <property type="molecule type" value="Genomic_DNA"/>
</dbReference>
<proteinExistence type="predicted"/>
<dbReference type="AlphaFoldDB" id="A0A397TE86"/>
<feature type="region of interest" description="Disordered" evidence="1">
    <location>
        <begin position="1"/>
        <end position="59"/>
    </location>
</feature>
<accession>A0A397TE86</accession>
<sequence>MVKRQHRTSSFITRSRRNQNTELEQQKRFAFDMKRKRKSDIEADVPENDDIERQSPSYSNSNIVDSIKLKDKEPILSPSKRAKLSTMVGYNNNQFDIDDNIQTNVEIRGIKAENGIREGVRDSVHHRETLRNGIESRHMVQSSIKNGFDNVKEVTKDIAKNEDQINKQEDYKITEDNICNIEMIIDNFKDVIEIMGTQMVIGNYVIEYSDYQKFLTLLNKLMDILEMYDSDKILQSAKKIGCKRNTGQVLNSNLFRTKISKRAYKCLNEFQV</sequence>
<evidence type="ECO:0000256" key="1">
    <source>
        <dbReference type="SAM" id="MobiDB-lite"/>
    </source>
</evidence>
<gene>
    <name evidence="2" type="ORF">C1645_373041</name>
</gene>
<evidence type="ECO:0000313" key="2">
    <source>
        <dbReference type="EMBL" id="RIA96543.1"/>
    </source>
</evidence>